<name>A0A0A0BPB7_9CELL</name>
<dbReference type="GO" id="GO:0016747">
    <property type="term" value="F:acyltransferase activity, transferring groups other than amino-acyl groups"/>
    <property type="evidence" value="ECO:0007669"/>
    <property type="project" value="InterPro"/>
</dbReference>
<dbReference type="InterPro" id="IPR045057">
    <property type="entry name" value="Gcn5-rel_NAT"/>
</dbReference>
<accession>A0A0A0BPB7</accession>
<organism evidence="3 4">
    <name type="scientific">Cellulomonas carbonis T26</name>
    <dbReference type="NCBI Taxonomy" id="947969"/>
    <lineage>
        <taxon>Bacteria</taxon>
        <taxon>Bacillati</taxon>
        <taxon>Actinomycetota</taxon>
        <taxon>Actinomycetes</taxon>
        <taxon>Micrococcales</taxon>
        <taxon>Cellulomonadaceae</taxon>
        <taxon>Cellulomonas</taxon>
    </lineage>
</organism>
<dbReference type="PANTHER" id="PTHR31435">
    <property type="entry name" value="PROTEIN NATD1"/>
    <property type="match status" value="1"/>
</dbReference>
<keyword evidence="4" id="KW-1185">Reference proteome</keyword>
<dbReference type="Gene3D" id="3.40.630.30">
    <property type="match status" value="1"/>
</dbReference>
<feature type="domain" description="N-acetyltransferase" evidence="1">
    <location>
        <begin position="1"/>
        <end position="98"/>
    </location>
</feature>
<dbReference type="PROSITE" id="PS51186">
    <property type="entry name" value="GNAT"/>
    <property type="match status" value="1"/>
</dbReference>
<protein>
    <submittedName>
        <fullName evidence="3">Uncharacterized protein</fullName>
    </submittedName>
</protein>
<dbReference type="PANTHER" id="PTHR31435:SF10">
    <property type="entry name" value="BSR4717 PROTEIN"/>
    <property type="match status" value="1"/>
</dbReference>
<dbReference type="InterPro" id="IPR016181">
    <property type="entry name" value="Acyl_CoA_acyltransferase"/>
</dbReference>
<dbReference type="PROSITE" id="PS51729">
    <property type="entry name" value="GNAT_YJDJ"/>
    <property type="match status" value="1"/>
</dbReference>
<evidence type="ECO:0000313" key="4">
    <source>
        <dbReference type="Proteomes" id="UP000029839"/>
    </source>
</evidence>
<dbReference type="InterPro" id="IPR000182">
    <property type="entry name" value="GNAT_dom"/>
</dbReference>
<dbReference type="InterPro" id="IPR031165">
    <property type="entry name" value="GNAT_YJDJ"/>
</dbReference>
<gene>
    <name evidence="3" type="ORF">N868_09290</name>
</gene>
<reference evidence="3 4" key="2">
    <citation type="journal article" date="2015" name="Stand. Genomic Sci.">
        <title>Draft genome sequence of Cellulomonas carbonis T26(T) and comparative analysis of six Cellulomonas genomes.</title>
        <authorList>
            <person name="Zhuang W."/>
            <person name="Zhang S."/>
            <person name="Xia X."/>
            <person name="Wang G."/>
        </authorList>
    </citation>
    <scope>NUCLEOTIDE SEQUENCE [LARGE SCALE GENOMIC DNA]</scope>
    <source>
        <strain evidence="3 4">T26</strain>
    </source>
</reference>
<dbReference type="EMBL" id="AXCY01000054">
    <property type="protein sequence ID" value="KGM10318.1"/>
    <property type="molecule type" value="Genomic_DNA"/>
</dbReference>
<dbReference type="AlphaFoldDB" id="A0A0A0BPB7"/>
<dbReference type="OrthoDB" id="5405911at2"/>
<evidence type="ECO:0000313" key="3">
    <source>
        <dbReference type="EMBL" id="KGM10318.1"/>
    </source>
</evidence>
<dbReference type="Pfam" id="PF14542">
    <property type="entry name" value="Acetyltransf_CG"/>
    <property type="match status" value="1"/>
</dbReference>
<dbReference type="Proteomes" id="UP000029839">
    <property type="component" value="Unassembled WGS sequence"/>
</dbReference>
<sequence>MSDLQVRDDTTALRYELVSGDDVIGHATYRWQSGRVVVEHTVVDRERREQGKGSTLARGVLDDLRSRGLKVVPQCPFIASFIEENPEYRDLVDETPDDV</sequence>
<dbReference type="SUPFAM" id="SSF55729">
    <property type="entry name" value="Acyl-CoA N-acyltransferases (Nat)"/>
    <property type="match status" value="1"/>
</dbReference>
<reference evidence="3 4" key="1">
    <citation type="submission" date="2013-08" db="EMBL/GenBank/DDBJ databases">
        <title>Genome sequencing of Cellulomonas carbonis T26.</title>
        <authorList>
            <person name="Chen F."/>
            <person name="Li Y."/>
            <person name="Wang G."/>
        </authorList>
    </citation>
    <scope>NUCLEOTIDE SEQUENCE [LARGE SCALE GENOMIC DNA]</scope>
    <source>
        <strain evidence="3 4">T26</strain>
    </source>
</reference>
<evidence type="ECO:0000259" key="1">
    <source>
        <dbReference type="PROSITE" id="PS51186"/>
    </source>
</evidence>
<comment type="caution">
    <text evidence="3">The sequence shown here is derived from an EMBL/GenBank/DDBJ whole genome shotgun (WGS) entry which is preliminary data.</text>
</comment>
<proteinExistence type="predicted"/>
<feature type="domain" description="N-acetyltransferase" evidence="2">
    <location>
        <begin position="7"/>
        <end position="93"/>
    </location>
</feature>
<evidence type="ECO:0000259" key="2">
    <source>
        <dbReference type="PROSITE" id="PS51729"/>
    </source>
</evidence>